<dbReference type="EMBL" id="JATAAI010000011">
    <property type="protein sequence ID" value="KAK1742487.1"/>
    <property type="molecule type" value="Genomic_DNA"/>
</dbReference>
<evidence type="ECO:0000256" key="3">
    <source>
        <dbReference type="RuleBase" id="RU364104"/>
    </source>
</evidence>
<keyword evidence="2" id="KW-1015">Disulfide bond</keyword>
<sequence length="111" mass="13083">MSQPEEEKPGQSNRAQVKDDGRDARLSFRKFAEHKMKREFKEEAIKKCEQPLKNFGQCAQESGLLVVFKCREFNRKINECMTEHNSPEKFEEFLKANQDELDKRTLRSKTA</sequence>
<evidence type="ECO:0000256" key="4">
    <source>
        <dbReference type="SAM" id="MobiDB-lite"/>
    </source>
</evidence>
<comment type="subcellular location">
    <subcellularLocation>
        <location evidence="3">Mitochondrion</location>
    </subcellularLocation>
</comment>
<evidence type="ECO:0000256" key="1">
    <source>
        <dbReference type="ARBA" id="ARBA00007347"/>
    </source>
</evidence>
<feature type="region of interest" description="Disordered" evidence="4">
    <location>
        <begin position="1"/>
        <end position="23"/>
    </location>
</feature>
<organism evidence="6 7">
    <name type="scientific">Skeletonema marinoi</name>
    <dbReference type="NCBI Taxonomy" id="267567"/>
    <lineage>
        <taxon>Eukaryota</taxon>
        <taxon>Sar</taxon>
        <taxon>Stramenopiles</taxon>
        <taxon>Ochrophyta</taxon>
        <taxon>Bacillariophyta</taxon>
        <taxon>Coscinodiscophyceae</taxon>
        <taxon>Thalassiosirophycidae</taxon>
        <taxon>Thalassiosirales</taxon>
        <taxon>Skeletonemataceae</taxon>
        <taxon>Skeletonema</taxon>
        <taxon>Skeletonema marinoi-dohrnii complex</taxon>
    </lineage>
</organism>
<reference evidence="6" key="1">
    <citation type="submission" date="2023-06" db="EMBL/GenBank/DDBJ databases">
        <title>Survivors Of The Sea: Transcriptome response of Skeletonema marinoi to long-term dormancy.</title>
        <authorList>
            <person name="Pinder M.I.M."/>
            <person name="Kourtchenko O."/>
            <person name="Robertson E.K."/>
            <person name="Larsson T."/>
            <person name="Maumus F."/>
            <person name="Osuna-Cruz C.M."/>
            <person name="Vancaester E."/>
            <person name="Stenow R."/>
            <person name="Vandepoele K."/>
            <person name="Ploug H."/>
            <person name="Bruchert V."/>
            <person name="Godhe A."/>
            <person name="Topel M."/>
        </authorList>
    </citation>
    <scope>NUCLEOTIDE SEQUENCE</scope>
    <source>
        <strain evidence="6">R05AC</strain>
    </source>
</reference>
<dbReference type="AlphaFoldDB" id="A0AAD8YAF5"/>
<comment type="similarity">
    <text evidence="1 3">Belongs to the CMC family.</text>
</comment>
<dbReference type="Proteomes" id="UP001224775">
    <property type="component" value="Unassembled WGS sequence"/>
</dbReference>
<name>A0AAD8YAF5_9STRA</name>
<proteinExistence type="inferred from homology"/>
<keyword evidence="7" id="KW-1185">Reference proteome</keyword>
<keyword evidence="3" id="KW-0496">Mitochondrion</keyword>
<evidence type="ECO:0000313" key="7">
    <source>
        <dbReference type="Proteomes" id="UP001224775"/>
    </source>
</evidence>
<evidence type="ECO:0000313" key="5">
    <source>
        <dbReference type="EMBL" id="KAK1736090.1"/>
    </source>
</evidence>
<protein>
    <recommendedName>
        <fullName evidence="3">COX assembly mitochondrial protein</fullName>
    </recommendedName>
</protein>
<dbReference type="PROSITE" id="PS51808">
    <property type="entry name" value="CHCH"/>
    <property type="match status" value="1"/>
</dbReference>
<evidence type="ECO:0000313" key="6">
    <source>
        <dbReference type="EMBL" id="KAK1742487.1"/>
    </source>
</evidence>
<evidence type="ECO:0000256" key="2">
    <source>
        <dbReference type="ARBA" id="ARBA00023157"/>
    </source>
</evidence>
<accession>A0AAD8YAF5</accession>
<dbReference type="InterPro" id="IPR013892">
    <property type="entry name" value="Cyt_c_biogenesis_Cmc1-like"/>
</dbReference>
<comment type="caution">
    <text evidence="6">The sequence shown here is derived from an EMBL/GenBank/DDBJ whole genome shotgun (WGS) entry which is preliminary data.</text>
</comment>
<dbReference type="GO" id="GO:0005739">
    <property type="term" value="C:mitochondrion"/>
    <property type="evidence" value="ECO:0007669"/>
    <property type="project" value="UniProtKB-SubCell"/>
</dbReference>
<gene>
    <name evidence="6" type="ORF">QTG54_007052</name>
    <name evidence="5" type="ORF">QTG54_013226</name>
</gene>
<dbReference type="Pfam" id="PF08583">
    <property type="entry name" value="Cmc1"/>
    <property type="match status" value="1"/>
</dbReference>
<dbReference type="EMBL" id="JATAAI010000030">
    <property type="protein sequence ID" value="KAK1736090.1"/>
    <property type="molecule type" value="Genomic_DNA"/>
</dbReference>